<dbReference type="InterPro" id="IPR019775">
    <property type="entry name" value="WD40_repeat_CS"/>
</dbReference>
<dbReference type="InterPro" id="IPR036322">
    <property type="entry name" value="WD40_repeat_dom_sf"/>
</dbReference>
<dbReference type="PANTHER" id="PTHR19854:SF1">
    <property type="entry name" value="GUANINE NUCLEOTIDE-BINDING PROTEIN SUBUNIT BETA-LIKE PROTEIN 1"/>
    <property type="match status" value="1"/>
</dbReference>
<evidence type="ECO:0000256" key="6">
    <source>
        <dbReference type="ARBA" id="ARBA00040563"/>
    </source>
</evidence>
<comment type="similarity">
    <text evidence="4">Belongs to the WD repeat ASA1 family.</text>
</comment>
<dbReference type="SUPFAM" id="SSF50978">
    <property type="entry name" value="WD40 repeat-like"/>
    <property type="match status" value="1"/>
</dbReference>
<dbReference type="PROSITE" id="PS00678">
    <property type="entry name" value="WD_REPEATS_1"/>
    <property type="match status" value="1"/>
</dbReference>
<dbReference type="Gene3D" id="2.130.10.10">
    <property type="entry name" value="YVTN repeat-like/Quinoprotein amine dehydrogenase"/>
    <property type="match status" value="2"/>
</dbReference>
<feature type="repeat" description="WD" evidence="7">
    <location>
        <begin position="423"/>
        <end position="438"/>
    </location>
</feature>
<evidence type="ECO:0000256" key="7">
    <source>
        <dbReference type="PROSITE-ProRule" id="PRU00221"/>
    </source>
</evidence>
<dbReference type="SMART" id="SM00320">
    <property type="entry name" value="WD40"/>
    <property type="match status" value="5"/>
</dbReference>
<evidence type="ECO:0000256" key="1">
    <source>
        <dbReference type="ARBA" id="ARBA00022574"/>
    </source>
</evidence>
<comment type="caution">
    <text evidence="8">The sequence shown here is derived from an EMBL/GenBank/DDBJ whole genome shotgun (WGS) entry which is preliminary data.</text>
</comment>
<evidence type="ECO:0000313" key="9">
    <source>
        <dbReference type="Proteomes" id="UP001175261"/>
    </source>
</evidence>
<protein>
    <recommendedName>
        <fullName evidence="6">ASTRA-associated protein 1</fullName>
    </recommendedName>
</protein>
<keyword evidence="1 7" id="KW-0853">WD repeat</keyword>
<dbReference type="InterPro" id="IPR001680">
    <property type="entry name" value="WD40_rpt"/>
</dbReference>
<dbReference type="Pfam" id="PF00400">
    <property type="entry name" value="WD40"/>
    <property type="match status" value="1"/>
</dbReference>
<evidence type="ECO:0000256" key="5">
    <source>
        <dbReference type="ARBA" id="ARBA00038749"/>
    </source>
</evidence>
<dbReference type="EMBL" id="JAPDFR010000006">
    <property type="protein sequence ID" value="KAK0385679.1"/>
    <property type="molecule type" value="Genomic_DNA"/>
</dbReference>
<keyword evidence="2" id="KW-0677">Repeat</keyword>
<dbReference type="PANTHER" id="PTHR19854">
    <property type="entry name" value="TRANSDUCIN BETA-LIKE 3"/>
    <property type="match status" value="1"/>
</dbReference>
<feature type="repeat" description="WD" evidence="7">
    <location>
        <begin position="12"/>
        <end position="46"/>
    </location>
</feature>
<name>A0AA39GEU8_SARSR</name>
<evidence type="ECO:0000256" key="3">
    <source>
        <dbReference type="ARBA" id="ARBA00037338"/>
    </source>
</evidence>
<proteinExistence type="inferred from homology"/>
<reference evidence="8" key="1">
    <citation type="submission" date="2022-10" db="EMBL/GenBank/DDBJ databases">
        <title>Determination and structural analysis of whole genome sequence of Sarocladium strictum F4-1.</title>
        <authorList>
            <person name="Hu L."/>
            <person name="Jiang Y."/>
        </authorList>
    </citation>
    <scope>NUCLEOTIDE SEQUENCE</scope>
    <source>
        <strain evidence="8">F4-1</strain>
    </source>
</reference>
<dbReference type="PROSITE" id="PS50082">
    <property type="entry name" value="WD_REPEATS_2"/>
    <property type="match status" value="2"/>
</dbReference>
<evidence type="ECO:0000256" key="4">
    <source>
        <dbReference type="ARBA" id="ARBA00037931"/>
    </source>
</evidence>
<dbReference type="PROSITE" id="PS50294">
    <property type="entry name" value="WD_REPEATS_REGION"/>
    <property type="match status" value="1"/>
</dbReference>
<comment type="subunit">
    <text evidence="5">Component of the ASTRA chromatin remodeling machinery complex.</text>
</comment>
<accession>A0AA39GEU8</accession>
<comment type="function">
    <text evidence="3">Component of the ASTRA complex involved in chromatin remodeling.</text>
</comment>
<sequence>MADSVPSPKNILRGHKAAVHAATFLRSNQRLATGDADGYVVLWDLSIMRPRAVWRAHENAILGIRGWDDDKIITHGRDHKLVVWKLGLQEEEGLSTALPLEDVAAPRVQPWILHLLEVNTMNFCSFAACGDGQAQSLSPLIGDEVLIAVPNTLQSEAIDIYQLPSQSRIHTIKPGDGNGMAMALSLLKSDGSITLIAAFENGFASVHRLQEDGEWIMTYRSQAHSQPILSMMVGSDQETFLTSGADAIIAKHPIPKDLQIVTRTVIEKADERVVEITEEEEGPNPSLLSAGLKASNVTRPDNSQSVKQAWSHPLKAVNTKHAGQQGLDIRSDGRVFATAGWDSKARVYSCKTLKELAVLEWHKVGCYAVAFPDMKVLDESDRSSTPSEGTSPRTPNRAIAAITQSRSLVKDRRIRQATTTHWLAVGAKDGKISLWDIY</sequence>
<dbReference type="InterPro" id="IPR015943">
    <property type="entry name" value="WD40/YVTN_repeat-like_dom_sf"/>
</dbReference>
<evidence type="ECO:0000256" key="2">
    <source>
        <dbReference type="ARBA" id="ARBA00022737"/>
    </source>
</evidence>
<evidence type="ECO:0000313" key="8">
    <source>
        <dbReference type="EMBL" id="KAK0385679.1"/>
    </source>
</evidence>
<dbReference type="AlphaFoldDB" id="A0AA39GEU8"/>
<keyword evidence="9" id="KW-1185">Reference proteome</keyword>
<dbReference type="Proteomes" id="UP001175261">
    <property type="component" value="Unassembled WGS sequence"/>
</dbReference>
<organism evidence="8 9">
    <name type="scientific">Sarocladium strictum</name>
    <name type="common">Black bundle disease fungus</name>
    <name type="synonym">Acremonium strictum</name>
    <dbReference type="NCBI Taxonomy" id="5046"/>
    <lineage>
        <taxon>Eukaryota</taxon>
        <taxon>Fungi</taxon>
        <taxon>Dikarya</taxon>
        <taxon>Ascomycota</taxon>
        <taxon>Pezizomycotina</taxon>
        <taxon>Sordariomycetes</taxon>
        <taxon>Hypocreomycetidae</taxon>
        <taxon>Hypocreales</taxon>
        <taxon>Sarocladiaceae</taxon>
        <taxon>Sarocladium</taxon>
    </lineage>
</organism>
<gene>
    <name evidence="8" type="ORF">NLU13_6856</name>
</gene>